<protein>
    <recommendedName>
        <fullName evidence="3">TerB family tellurite resistance protein</fullName>
    </recommendedName>
</protein>
<dbReference type="EMBL" id="JAJADR010000003">
    <property type="protein sequence ID" value="MCB2409030.1"/>
    <property type="molecule type" value="Genomic_DNA"/>
</dbReference>
<gene>
    <name evidence="1" type="ORF">LGH74_13655</name>
</gene>
<accession>A0ABS8AS35</accession>
<evidence type="ECO:0000313" key="2">
    <source>
        <dbReference type="Proteomes" id="UP001165296"/>
    </source>
</evidence>
<dbReference type="RefSeq" id="WP_226176530.1">
    <property type="nucleotide sequence ID" value="NZ_JAJADR010000003.1"/>
</dbReference>
<proteinExistence type="predicted"/>
<comment type="caution">
    <text evidence="1">The sequence shown here is derived from an EMBL/GenBank/DDBJ whole genome shotgun (WGS) entry which is preliminary data.</text>
</comment>
<reference evidence="1" key="1">
    <citation type="submission" date="2021-10" db="EMBL/GenBank/DDBJ databases">
        <authorList>
            <person name="Dean J.D."/>
            <person name="Kim M.K."/>
            <person name="Newey C.N."/>
            <person name="Stoker T.S."/>
            <person name="Thompson D.W."/>
            <person name="Grose J.H."/>
        </authorList>
    </citation>
    <scope>NUCLEOTIDE SEQUENCE</scope>
    <source>
        <strain evidence="1">BT178</strain>
    </source>
</reference>
<organism evidence="1 2">
    <name type="scientific">Hymenobacter lucidus</name>
    <dbReference type="NCBI Taxonomy" id="2880930"/>
    <lineage>
        <taxon>Bacteria</taxon>
        <taxon>Pseudomonadati</taxon>
        <taxon>Bacteroidota</taxon>
        <taxon>Cytophagia</taxon>
        <taxon>Cytophagales</taxon>
        <taxon>Hymenobacteraceae</taxon>
        <taxon>Hymenobacter</taxon>
    </lineage>
</organism>
<evidence type="ECO:0008006" key="3">
    <source>
        <dbReference type="Google" id="ProtNLM"/>
    </source>
</evidence>
<keyword evidence="2" id="KW-1185">Reference proteome</keyword>
<name>A0ABS8AS35_9BACT</name>
<dbReference type="Proteomes" id="UP001165296">
    <property type="component" value="Unassembled WGS sequence"/>
</dbReference>
<evidence type="ECO:0000313" key="1">
    <source>
        <dbReference type="EMBL" id="MCB2409030.1"/>
    </source>
</evidence>
<sequence>MLVPANDKILDYIDSLQLAATQHKSLAALQKLDSVACISDGYVTEAVDAAAAHIWEQQFTLLVRYLHQHPASLLRHQLIWGLSADLFATDNREQALKSFRATALDSARRAGLSKSEMVFLHQILSEVNPARLD</sequence>